<dbReference type="OrthoDB" id="4313338at2759"/>
<keyword evidence="2" id="KW-1185">Reference proteome</keyword>
<dbReference type="EMBL" id="JAPMSZ010000004">
    <property type="protein sequence ID" value="KAJ5105964.1"/>
    <property type="molecule type" value="Genomic_DNA"/>
</dbReference>
<protein>
    <submittedName>
        <fullName evidence="1">Uncharacterized protein</fullName>
    </submittedName>
</protein>
<gene>
    <name evidence="1" type="ORF">NUU61_003311</name>
</gene>
<accession>A0A9W9FTB7</accession>
<organism evidence="1 2">
    <name type="scientific">Penicillium alfredii</name>
    <dbReference type="NCBI Taxonomy" id="1506179"/>
    <lineage>
        <taxon>Eukaryota</taxon>
        <taxon>Fungi</taxon>
        <taxon>Dikarya</taxon>
        <taxon>Ascomycota</taxon>
        <taxon>Pezizomycotina</taxon>
        <taxon>Eurotiomycetes</taxon>
        <taxon>Eurotiomycetidae</taxon>
        <taxon>Eurotiales</taxon>
        <taxon>Aspergillaceae</taxon>
        <taxon>Penicillium</taxon>
    </lineage>
</organism>
<name>A0A9W9FTB7_9EURO</name>
<dbReference type="Proteomes" id="UP001141434">
    <property type="component" value="Unassembled WGS sequence"/>
</dbReference>
<proteinExistence type="predicted"/>
<evidence type="ECO:0000313" key="2">
    <source>
        <dbReference type="Proteomes" id="UP001141434"/>
    </source>
</evidence>
<dbReference type="RefSeq" id="XP_056514960.1">
    <property type="nucleotide sequence ID" value="XM_056653893.1"/>
</dbReference>
<evidence type="ECO:0000313" key="1">
    <source>
        <dbReference type="EMBL" id="KAJ5105964.1"/>
    </source>
</evidence>
<comment type="caution">
    <text evidence="1">The sequence shown here is derived from an EMBL/GenBank/DDBJ whole genome shotgun (WGS) entry which is preliminary data.</text>
</comment>
<dbReference type="GeneID" id="81393061"/>
<reference evidence="1" key="1">
    <citation type="submission" date="2022-11" db="EMBL/GenBank/DDBJ databases">
        <authorList>
            <person name="Petersen C."/>
        </authorList>
    </citation>
    <scope>NUCLEOTIDE SEQUENCE</scope>
    <source>
        <strain evidence="1">IBT 34128</strain>
    </source>
</reference>
<dbReference type="AlphaFoldDB" id="A0A9W9FTB7"/>
<sequence length="274" mass="30530">MGKRGVEAVDWYLEHWNHHALGDDDQLHRDTIAGALKAIFAWEINPGLGTGTKYYKHVAEDLPAQLGRAGHIRGNDIHIECSLSFLHATHDGRTSQTPNGQQQFWSDLHSAWDLATPEACDGGLKTSLLNFQRAPKEVVAICPNKRQQDEMKTDLRHLLDWKTYLTHGVDYPLDLYSGSLSSVLFQEMARTSKAGKAKLREYSTSSGEKRAASNWAGVTELAVQSAHLTFSNAPSVMFFGLIMYLESLGFIFDFVKGTMQVPESNGWEEGCTVM</sequence>
<reference evidence="1" key="2">
    <citation type="journal article" date="2023" name="IMA Fungus">
        <title>Comparative genomic study of the Penicillium genus elucidates a diverse pangenome and 15 lateral gene transfer events.</title>
        <authorList>
            <person name="Petersen C."/>
            <person name="Sorensen T."/>
            <person name="Nielsen M.R."/>
            <person name="Sondergaard T.E."/>
            <person name="Sorensen J.L."/>
            <person name="Fitzpatrick D.A."/>
            <person name="Frisvad J.C."/>
            <person name="Nielsen K.L."/>
        </authorList>
    </citation>
    <scope>NUCLEOTIDE SEQUENCE</scope>
    <source>
        <strain evidence="1">IBT 34128</strain>
    </source>
</reference>